<dbReference type="PROSITE" id="PS50001">
    <property type="entry name" value="SH2"/>
    <property type="match status" value="1"/>
</dbReference>
<dbReference type="OrthoDB" id="10003345at2759"/>
<evidence type="ECO:0000313" key="5">
    <source>
        <dbReference type="Proteomes" id="UP001165065"/>
    </source>
</evidence>
<evidence type="ECO:0000313" key="4">
    <source>
        <dbReference type="EMBL" id="GMI47089.1"/>
    </source>
</evidence>
<dbReference type="InterPro" id="IPR024983">
    <property type="entry name" value="CHAT_dom"/>
</dbReference>
<gene>
    <name evidence="4" type="ORF">TrCOL_g7155</name>
</gene>
<dbReference type="Gene3D" id="3.30.505.10">
    <property type="entry name" value="SH2 domain"/>
    <property type="match status" value="1"/>
</dbReference>
<keyword evidence="5" id="KW-1185">Reference proteome</keyword>
<name>A0A9W7GLH5_9STRA</name>
<comment type="caution">
    <text evidence="4">The sequence shown here is derived from an EMBL/GenBank/DDBJ whole genome shotgun (WGS) entry which is preliminary data.</text>
</comment>
<evidence type="ECO:0000256" key="1">
    <source>
        <dbReference type="PROSITE-ProRule" id="PRU00191"/>
    </source>
</evidence>
<dbReference type="SUPFAM" id="SSF55550">
    <property type="entry name" value="SH2 domain"/>
    <property type="match status" value="1"/>
</dbReference>
<dbReference type="CDD" id="cd00173">
    <property type="entry name" value="SH2"/>
    <property type="match status" value="1"/>
</dbReference>
<dbReference type="Proteomes" id="UP001165065">
    <property type="component" value="Unassembled WGS sequence"/>
</dbReference>
<dbReference type="Pfam" id="PF12770">
    <property type="entry name" value="CHAT"/>
    <property type="match status" value="1"/>
</dbReference>
<evidence type="ECO:0000256" key="2">
    <source>
        <dbReference type="SAM" id="MobiDB-lite"/>
    </source>
</evidence>
<sequence>MEGQLHTPTVNTRAISLSLDYSCAPCTADSLVSTVSSPSLKILHYSGHGTADFLTLENDDGSTGTVEFDHLREMLVRRGGGLELVFVAACQSEVIARAFVDAAVPHVVAVTETEFVLDSNARVFATTFYAGIVGGQTVREAFDSARDRVKMATEEMLLTGRGGEGMFKLMGNGDHDNNVIFPENLKGAEVLSAGGGKYLPKSSLLNDVSPPHTPSSAPPPPSGTISHLYTVHSIYSALATSLTEVDSPRLVTVKGSSGIGKSHLCLVALRHLSVRGGKFGTHQDLTILCTARDSLFSKVEGGGNRKDERGSLGEAVVNVQPMDRYNAAKMLVARTEREFQKRELHGGIFVSEDMDGLDPVSALGESNIISALSGIPSVISEVAGALDNLNLVTDEGKIVNIVIPKAKSGNRCRGVWKSAVGRVGVGWGKWKDVSDWLAKDFRETVGGPRGMTEKCLEFVGGKFAVMKKEGRIVEEEVFFGRLWTWWRGAVAAAGRCGGLWGKKVGISSVDSAVYGGEGAEGFYAQAGTSRWAVGGFLGREEAERLLSGCPAGTFVIRLSSEVGCLAITYISLSGAAVSVLVKPARDVAAGWEMGGGGGGRYVSLSELVMDVEELKIVHPGVRKEDIF</sequence>
<evidence type="ECO:0000259" key="3">
    <source>
        <dbReference type="PROSITE" id="PS50001"/>
    </source>
</evidence>
<accession>A0A9W7GLH5</accession>
<feature type="compositionally biased region" description="Pro residues" evidence="2">
    <location>
        <begin position="211"/>
        <end position="222"/>
    </location>
</feature>
<feature type="region of interest" description="Disordered" evidence="2">
    <location>
        <begin position="202"/>
        <end position="222"/>
    </location>
</feature>
<feature type="domain" description="SH2" evidence="3">
    <location>
        <begin position="531"/>
        <end position="608"/>
    </location>
</feature>
<keyword evidence="1" id="KW-0727">SH2 domain</keyword>
<protein>
    <recommendedName>
        <fullName evidence="3">SH2 domain-containing protein</fullName>
    </recommendedName>
</protein>
<dbReference type="InterPro" id="IPR036860">
    <property type="entry name" value="SH2_dom_sf"/>
</dbReference>
<proteinExistence type="predicted"/>
<reference evidence="5" key="1">
    <citation type="journal article" date="2023" name="Commun. Biol.">
        <title>Genome analysis of Parmales, the sister group of diatoms, reveals the evolutionary specialization of diatoms from phago-mixotrophs to photoautotrophs.</title>
        <authorList>
            <person name="Ban H."/>
            <person name="Sato S."/>
            <person name="Yoshikawa S."/>
            <person name="Yamada K."/>
            <person name="Nakamura Y."/>
            <person name="Ichinomiya M."/>
            <person name="Sato N."/>
            <person name="Blanc-Mathieu R."/>
            <person name="Endo H."/>
            <person name="Kuwata A."/>
            <person name="Ogata H."/>
        </authorList>
    </citation>
    <scope>NUCLEOTIDE SEQUENCE [LARGE SCALE GENOMIC DNA]</scope>
</reference>
<organism evidence="4 5">
    <name type="scientific">Triparma columacea</name>
    <dbReference type="NCBI Taxonomy" id="722753"/>
    <lineage>
        <taxon>Eukaryota</taxon>
        <taxon>Sar</taxon>
        <taxon>Stramenopiles</taxon>
        <taxon>Ochrophyta</taxon>
        <taxon>Bolidophyceae</taxon>
        <taxon>Parmales</taxon>
        <taxon>Triparmaceae</taxon>
        <taxon>Triparma</taxon>
    </lineage>
</organism>
<dbReference type="EMBL" id="BRYA01000328">
    <property type="protein sequence ID" value="GMI47089.1"/>
    <property type="molecule type" value="Genomic_DNA"/>
</dbReference>
<dbReference type="InterPro" id="IPR000980">
    <property type="entry name" value="SH2"/>
</dbReference>
<dbReference type="AlphaFoldDB" id="A0A9W7GLH5"/>